<organism evidence="1 2">
    <name type="scientific">Senna tora</name>
    <dbReference type="NCBI Taxonomy" id="362788"/>
    <lineage>
        <taxon>Eukaryota</taxon>
        <taxon>Viridiplantae</taxon>
        <taxon>Streptophyta</taxon>
        <taxon>Embryophyta</taxon>
        <taxon>Tracheophyta</taxon>
        <taxon>Spermatophyta</taxon>
        <taxon>Magnoliopsida</taxon>
        <taxon>eudicotyledons</taxon>
        <taxon>Gunneridae</taxon>
        <taxon>Pentapetalae</taxon>
        <taxon>rosids</taxon>
        <taxon>fabids</taxon>
        <taxon>Fabales</taxon>
        <taxon>Fabaceae</taxon>
        <taxon>Caesalpinioideae</taxon>
        <taxon>Cassia clade</taxon>
        <taxon>Senna</taxon>
    </lineage>
</organism>
<reference evidence="1" key="1">
    <citation type="submission" date="2020-09" db="EMBL/GenBank/DDBJ databases">
        <title>Genome-Enabled Discovery of Anthraquinone Biosynthesis in Senna tora.</title>
        <authorList>
            <person name="Kang S.-H."/>
            <person name="Pandey R.P."/>
            <person name="Lee C.-M."/>
            <person name="Sim J.-S."/>
            <person name="Jeong J.-T."/>
            <person name="Choi B.-S."/>
            <person name="Jung M."/>
            <person name="Ginzburg D."/>
            <person name="Zhao K."/>
            <person name="Won S.Y."/>
            <person name="Oh T.-J."/>
            <person name="Yu Y."/>
            <person name="Kim N.-H."/>
            <person name="Lee O.R."/>
            <person name="Lee T.-H."/>
            <person name="Bashyal P."/>
            <person name="Kim T.-S."/>
            <person name="Lee W.-H."/>
            <person name="Kawkins C."/>
            <person name="Kim C.-K."/>
            <person name="Kim J.S."/>
            <person name="Ahn B.O."/>
            <person name="Rhee S.Y."/>
            <person name="Sohng J.K."/>
        </authorList>
    </citation>
    <scope>NUCLEOTIDE SEQUENCE</scope>
    <source>
        <tissue evidence="1">Leaf</tissue>
    </source>
</reference>
<proteinExistence type="predicted"/>
<sequence length="36" mass="4019">MNDIIFYAGIKFVGKLEGDKVAPRVENSVPKVVVRE</sequence>
<evidence type="ECO:0000313" key="1">
    <source>
        <dbReference type="EMBL" id="KAF7808777.1"/>
    </source>
</evidence>
<dbReference type="Proteomes" id="UP000634136">
    <property type="component" value="Unassembled WGS sequence"/>
</dbReference>
<gene>
    <name evidence="1" type="ORF">G2W53_035520</name>
</gene>
<comment type="caution">
    <text evidence="1">The sequence shown here is derived from an EMBL/GenBank/DDBJ whole genome shotgun (WGS) entry which is preliminary data.</text>
</comment>
<name>A0A834W428_9FABA</name>
<accession>A0A834W428</accession>
<dbReference type="AlphaFoldDB" id="A0A834W428"/>
<evidence type="ECO:0000313" key="2">
    <source>
        <dbReference type="Proteomes" id="UP000634136"/>
    </source>
</evidence>
<dbReference type="EMBL" id="JAAIUW010000011">
    <property type="protein sequence ID" value="KAF7808777.1"/>
    <property type="molecule type" value="Genomic_DNA"/>
</dbReference>
<protein>
    <submittedName>
        <fullName evidence="1">Uncharacterized protein</fullName>
    </submittedName>
</protein>
<keyword evidence="2" id="KW-1185">Reference proteome</keyword>